<dbReference type="InterPro" id="IPR005183">
    <property type="entry name" value="DUF305_CopM-like"/>
</dbReference>
<accession>A0A5D3KHV7</accession>
<dbReference type="Gene3D" id="1.20.1260.10">
    <property type="match status" value="1"/>
</dbReference>
<dbReference type="Proteomes" id="UP000324758">
    <property type="component" value="Unassembled WGS sequence"/>
</dbReference>
<name>A0A5D3KHV7_9BRAD</name>
<organism evidence="3 4">
    <name type="scientific">Bradyrhizobium rifense</name>
    <dbReference type="NCBI Taxonomy" id="515499"/>
    <lineage>
        <taxon>Bacteria</taxon>
        <taxon>Pseudomonadati</taxon>
        <taxon>Pseudomonadota</taxon>
        <taxon>Alphaproteobacteria</taxon>
        <taxon>Hyphomicrobiales</taxon>
        <taxon>Nitrobacteraceae</taxon>
        <taxon>Bradyrhizobium</taxon>
    </lineage>
</organism>
<dbReference type="EMBL" id="VSSS01000018">
    <property type="protein sequence ID" value="TYL96680.1"/>
    <property type="molecule type" value="Genomic_DNA"/>
</dbReference>
<evidence type="ECO:0000259" key="2">
    <source>
        <dbReference type="Pfam" id="PF03713"/>
    </source>
</evidence>
<proteinExistence type="predicted"/>
<gene>
    <name evidence="3" type="ORF">FXB40_11530</name>
</gene>
<dbReference type="InterPro" id="IPR012347">
    <property type="entry name" value="Ferritin-like"/>
</dbReference>
<dbReference type="PANTHER" id="PTHR36933:SF1">
    <property type="entry name" value="SLL0788 PROTEIN"/>
    <property type="match status" value="1"/>
</dbReference>
<evidence type="ECO:0000256" key="1">
    <source>
        <dbReference type="SAM" id="MobiDB-lite"/>
    </source>
</evidence>
<evidence type="ECO:0000313" key="4">
    <source>
        <dbReference type="Proteomes" id="UP000324758"/>
    </source>
</evidence>
<keyword evidence="4" id="KW-1185">Reference proteome</keyword>
<dbReference type="Pfam" id="PF03713">
    <property type="entry name" value="DUF305"/>
    <property type="match status" value="1"/>
</dbReference>
<dbReference type="AlphaFoldDB" id="A0A5D3KHV7"/>
<sequence length="155" mass="16692">MAVAVFALASLVEHAAQPARMMSEMISELCGDGPETPFMAENQAAMQRMMSGMNITRSGDVDRDFAAMMIPHHQGAIEMAQAELRHGHNEQLRRIAQEIIVEQQQEIAAMRLALGQELPPSSAAPNQAKDLKLSAVTSGALPHGRGDYGSLEGGR</sequence>
<evidence type="ECO:0000313" key="3">
    <source>
        <dbReference type="EMBL" id="TYL96680.1"/>
    </source>
</evidence>
<protein>
    <submittedName>
        <fullName evidence="3">DUF305 domain-containing protein</fullName>
    </submittedName>
</protein>
<reference evidence="3 4" key="1">
    <citation type="submission" date="2019-08" db="EMBL/GenBank/DDBJ databases">
        <title>Bradyrhizobium hipponensis sp. nov., a rhizobium isolated from a Lupinus angustifolius root nodule in Tunisia.</title>
        <authorList>
            <person name="Off K."/>
            <person name="Rejili M."/>
            <person name="Mars M."/>
            <person name="Brachmann A."/>
            <person name="Marin M."/>
        </authorList>
    </citation>
    <scope>NUCLEOTIDE SEQUENCE [LARGE SCALE GENOMIC DNA]</scope>
    <source>
        <strain evidence="3 4">CTAW71</strain>
    </source>
</reference>
<feature type="domain" description="DUF305" evidence="2">
    <location>
        <begin position="23"/>
        <end position="112"/>
    </location>
</feature>
<feature type="region of interest" description="Disordered" evidence="1">
    <location>
        <begin position="119"/>
        <end position="155"/>
    </location>
</feature>
<comment type="caution">
    <text evidence="3">The sequence shown here is derived from an EMBL/GenBank/DDBJ whole genome shotgun (WGS) entry which is preliminary data.</text>
</comment>
<dbReference type="OrthoDB" id="517560at2"/>
<dbReference type="PANTHER" id="PTHR36933">
    <property type="entry name" value="SLL0788 PROTEIN"/>
    <property type="match status" value="1"/>
</dbReference>